<evidence type="ECO:0000313" key="4">
    <source>
        <dbReference type="EMBL" id="CAI5445987.1"/>
    </source>
</evidence>
<feature type="transmembrane region" description="Helical" evidence="2">
    <location>
        <begin position="12"/>
        <end position="40"/>
    </location>
</feature>
<dbReference type="PANTHER" id="PTHR45757">
    <property type="entry name" value="PROTEIN CBG23364-RELATED"/>
    <property type="match status" value="1"/>
</dbReference>
<proteinExistence type="predicted"/>
<feature type="transmembrane region" description="Helical" evidence="2">
    <location>
        <begin position="92"/>
        <end position="112"/>
    </location>
</feature>
<dbReference type="SUPFAM" id="SSF103473">
    <property type="entry name" value="MFS general substrate transporter"/>
    <property type="match status" value="1"/>
</dbReference>
<dbReference type="InterPro" id="IPR036259">
    <property type="entry name" value="MFS_trans_sf"/>
</dbReference>
<evidence type="ECO:0000256" key="2">
    <source>
        <dbReference type="SAM" id="Phobius"/>
    </source>
</evidence>
<keyword evidence="2" id="KW-0812">Transmembrane</keyword>
<name>A0A9P1N018_9PELO</name>
<sequence length="454" mass="49902">MVAECFGINRYIIMILGLLVLSLNYSCFIAYNATFVSMVSSKEVNNSNSPLSSYRFNFTPFQKGVGFAAPFIGAMIAVLIKGHLLKLFGEHLILSITSILATFLVFLTPFSLSWSFVSFAILRFIQGFTCSNLLTIAGMIVNSWATLKERGLFIAVLSSHTELGALLTMGSSGLISSNFGWPTVFYIHTVVLGVLTFLWIFYYRNKPENHPIVGVNELETITKGKKHITITNDCKIPVARIFGSFVFWGLVLSIVSYYLVFQFTISFASIYLKNILGVSPSSAGFITLIPLLIALIIKFVSGYISDRLKINELLKIKLFNTVGLMGPAIFFIILSINKPGTSKILDIVLVCLPIAFLGFSSGGFPKCAVLIAGKFTPFLMTVFQFAVGLTCLGTSFLVPKITANDTFTEWSTVFAFYGLILSFSNTIFVISAQSEPAGWAISPIIEPIKNKQEA</sequence>
<dbReference type="EMBL" id="CANHGI010000003">
    <property type="protein sequence ID" value="CAI5445987.1"/>
    <property type="molecule type" value="Genomic_DNA"/>
</dbReference>
<dbReference type="InterPro" id="IPR011701">
    <property type="entry name" value="MFS"/>
</dbReference>
<feature type="transmembrane region" description="Helical" evidence="2">
    <location>
        <begin position="410"/>
        <end position="430"/>
    </location>
</feature>
<keyword evidence="5" id="KW-1185">Reference proteome</keyword>
<comment type="subcellular location">
    <subcellularLocation>
        <location evidence="1">Membrane</location>
        <topology evidence="1">Multi-pass membrane protein</topology>
    </subcellularLocation>
</comment>
<dbReference type="Proteomes" id="UP001152747">
    <property type="component" value="Unassembled WGS sequence"/>
</dbReference>
<feature type="transmembrane region" description="Helical" evidence="2">
    <location>
        <begin position="124"/>
        <end position="145"/>
    </location>
</feature>
<keyword evidence="2" id="KW-0472">Membrane</keyword>
<feature type="transmembrane region" description="Helical" evidence="2">
    <location>
        <begin position="283"/>
        <end position="304"/>
    </location>
</feature>
<feature type="transmembrane region" description="Helical" evidence="2">
    <location>
        <begin position="181"/>
        <end position="202"/>
    </location>
</feature>
<accession>A0A9P1N018</accession>
<protein>
    <recommendedName>
        <fullName evidence="3">Major facilitator superfamily (MFS) profile domain-containing protein</fullName>
    </recommendedName>
</protein>
<feature type="transmembrane region" description="Helical" evidence="2">
    <location>
        <begin position="347"/>
        <end position="371"/>
    </location>
</feature>
<dbReference type="Gene3D" id="1.20.1250.20">
    <property type="entry name" value="MFS general substrate transporter like domains"/>
    <property type="match status" value="2"/>
</dbReference>
<keyword evidence="2" id="KW-1133">Transmembrane helix</keyword>
<dbReference type="PROSITE" id="PS50850">
    <property type="entry name" value="MFS"/>
    <property type="match status" value="1"/>
</dbReference>
<dbReference type="Pfam" id="PF07690">
    <property type="entry name" value="MFS_1"/>
    <property type="match status" value="1"/>
</dbReference>
<dbReference type="GO" id="GO:0016020">
    <property type="term" value="C:membrane"/>
    <property type="evidence" value="ECO:0007669"/>
    <property type="project" value="UniProtKB-SubCell"/>
</dbReference>
<dbReference type="PANTHER" id="PTHR45757:SF18">
    <property type="entry name" value="MAJOR FACILITATOR SUPERFAMILY (MFS) PROFILE DOMAIN-CONTAINING PROTEIN"/>
    <property type="match status" value="1"/>
</dbReference>
<evidence type="ECO:0000256" key="1">
    <source>
        <dbReference type="ARBA" id="ARBA00004141"/>
    </source>
</evidence>
<gene>
    <name evidence="4" type="ORF">CAMP_LOCUS8624</name>
</gene>
<feature type="transmembrane region" description="Helical" evidence="2">
    <location>
        <begin position="316"/>
        <end position="335"/>
    </location>
</feature>
<reference evidence="4" key="1">
    <citation type="submission" date="2022-11" db="EMBL/GenBank/DDBJ databases">
        <authorList>
            <person name="Kikuchi T."/>
        </authorList>
    </citation>
    <scope>NUCLEOTIDE SEQUENCE</scope>
    <source>
        <strain evidence="4">PS1010</strain>
    </source>
</reference>
<dbReference type="OrthoDB" id="2985014at2759"/>
<feature type="transmembrane region" description="Helical" evidence="2">
    <location>
        <begin position="152"/>
        <end position="175"/>
    </location>
</feature>
<comment type="caution">
    <text evidence="4">The sequence shown here is derived from an EMBL/GenBank/DDBJ whole genome shotgun (WGS) entry which is preliminary data.</text>
</comment>
<evidence type="ECO:0000313" key="5">
    <source>
        <dbReference type="Proteomes" id="UP001152747"/>
    </source>
</evidence>
<dbReference type="GO" id="GO:0022857">
    <property type="term" value="F:transmembrane transporter activity"/>
    <property type="evidence" value="ECO:0007669"/>
    <property type="project" value="InterPro"/>
</dbReference>
<organism evidence="4 5">
    <name type="scientific">Caenorhabditis angaria</name>
    <dbReference type="NCBI Taxonomy" id="860376"/>
    <lineage>
        <taxon>Eukaryota</taxon>
        <taxon>Metazoa</taxon>
        <taxon>Ecdysozoa</taxon>
        <taxon>Nematoda</taxon>
        <taxon>Chromadorea</taxon>
        <taxon>Rhabditida</taxon>
        <taxon>Rhabditina</taxon>
        <taxon>Rhabditomorpha</taxon>
        <taxon>Rhabditoidea</taxon>
        <taxon>Rhabditidae</taxon>
        <taxon>Peloderinae</taxon>
        <taxon>Caenorhabditis</taxon>
    </lineage>
</organism>
<evidence type="ECO:0000259" key="3">
    <source>
        <dbReference type="PROSITE" id="PS50850"/>
    </source>
</evidence>
<feature type="domain" description="Major facilitator superfamily (MFS) profile" evidence="3">
    <location>
        <begin position="10"/>
        <end position="436"/>
    </location>
</feature>
<dbReference type="AlphaFoldDB" id="A0A9P1N018"/>
<feature type="transmembrane region" description="Helical" evidence="2">
    <location>
        <begin position="60"/>
        <end position="80"/>
    </location>
</feature>
<feature type="transmembrane region" description="Helical" evidence="2">
    <location>
        <begin position="378"/>
        <end position="398"/>
    </location>
</feature>
<dbReference type="InterPro" id="IPR020846">
    <property type="entry name" value="MFS_dom"/>
</dbReference>
<feature type="transmembrane region" description="Helical" evidence="2">
    <location>
        <begin position="245"/>
        <end position="271"/>
    </location>
</feature>